<name>A0ABQ1G6Y3_9BACL</name>
<sequence>MDRLDKELAISHWKGEMPAKRNRPHPSIGAVYSRTNQKPTDLEVVDCAGSRLQPAPFSIFIIYSQTGIHVSIIPLLRMLNQ</sequence>
<proteinExistence type="predicted"/>
<dbReference type="Proteomes" id="UP000609323">
    <property type="component" value="Unassembled WGS sequence"/>
</dbReference>
<reference evidence="2" key="1">
    <citation type="journal article" date="2019" name="Int. J. Syst. Evol. Microbiol.">
        <title>The Global Catalogue of Microorganisms (GCM) 10K type strain sequencing project: providing services to taxonomists for standard genome sequencing and annotation.</title>
        <authorList>
            <consortium name="The Broad Institute Genomics Platform"/>
            <consortium name="The Broad Institute Genome Sequencing Center for Infectious Disease"/>
            <person name="Wu L."/>
            <person name="Ma J."/>
        </authorList>
    </citation>
    <scope>NUCLEOTIDE SEQUENCE [LARGE SCALE GENOMIC DNA]</scope>
    <source>
        <strain evidence="2">CGMCC 1.15044</strain>
    </source>
</reference>
<protein>
    <submittedName>
        <fullName evidence="1">Uncharacterized protein</fullName>
    </submittedName>
</protein>
<evidence type="ECO:0000313" key="2">
    <source>
        <dbReference type="Proteomes" id="UP000609323"/>
    </source>
</evidence>
<dbReference type="EMBL" id="BMHF01000007">
    <property type="protein sequence ID" value="GGA37795.1"/>
    <property type="molecule type" value="Genomic_DNA"/>
</dbReference>
<comment type="caution">
    <text evidence="1">The sequence shown here is derived from an EMBL/GenBank/DDBJ whole genome shotgun (WGS) entry which is preliminary data.</text>
</comment>
<keyword evidence="2" id="KW-1185">Reference proteome</keyword>
<accession>A0ABQ1G6Y3</accession>
<gene>
    <name evidence="1" type="ORF">GCM10010917_23760</name>
</gene>
<organism evidence="1 2">
    <name type="scientific">Paenibacillus physcomitrellae</name>
    <dbReference type="NCBI Taxonomy" id="1619311"/>
    <lineage>
        <taxon>Bacteria</taxon>
        <taxon>Bacillati</taxon>
        <taxon>Bacillota</taxon>
        <taxon>Bacilli</taxon>
        <taxon>Bacillales</taxon>
        <taxon>Paenibacillaceae</taxon>
        <taxon>Paenibacillus</taxon>
    </lineage>
</organism>
<evidence type="ECO:0000313" key="1">
    <source>
        <dbReference type="EMBL" id="GGA37795.1"/>
    </source>
</evidence>